<keyword evidence="3" id="KW-0653">Protein transport</keyword>
<dbReference type="InterPro" id="IPR011989">
    <property type="entry name" value="ARM-like"/>
</dbReference>
<keyword evidence="2" id="KW-0813">Transport</keyword>
<evidence type="ECO:0000256" key="4">
    <source>
        <dbReference type="SAM" id="MobiDB-lite"/>
    </source>
</evidence>
<accession>A0A433A2L4</accession>
<feature type="compositionally biased region" description="Basic residues" evidence="4">
    <location>
        <begin position="15"/>
        <end position="24"/>
    </location>
</feature>
<comment type="caution">
    <text evidence="5">The sequence shown here is derived from an EMBL/GenBank/DDBJ whole genome shotgun (WGS) entry which is preliminary data.</text>
</comment>
<name>A0A433A2L4_9FUNG</name>
<dbReference type="EMBL" id="RBNI01019108">
    <property type="protein sequence ID" value="RUO96926.1"/>
    <property type="molecule type" value="Genomic_DNA"/>
</dbReference>
<proteinExistence type="inferred from homology"/>
<dbReference type="SUPFAM" id="SSF48371">
    <property type="entry name" value="ARM repeat"/>
    <property type="match status" value="1"/>
</dbReference>
<dbReference type="GO" id="GO:0015031">
    <property type="term" value="P:protein transport"/>
    <property type="evidence" value="ECO:0007669"/>
    <property type="project" value="UniProtKB-KW"/>
</dbReference>
<reference evidence="5 6" key="1">
    <citation type="journal article" date="2018" name="New Phytol.">
        <title>Phylogenomics of Endogonaceae and evolution of mycorrhizas within Mucoromycota.</title>
        <authorList>
            <person name="Chang Y."/>
            <person name="Desiro A."/>
            <person name="Na H."/>
            <person name="Sandor L."/>
            <person name="Lipzen A."/>
            <person name="Clum A."/>
            <person name="Barry K."/>
            <person name="Grigoriev I.V."/>
            <person name="Martin F.M."/>
            <person name="Stajich J.E."/>
            <person name="Smith M.E."/>
            <person name="Bonito G."/>
            <person name="Spatafora J.W."/>
        </authorList>
    </citation>
    <scope>NUCLEOTIDE SEQUENCE [LARGE SCALE GENOMIC DNA]</scope>
    <source>
        <strain evidence="5 6">GMNB39</strain>
    </source>
</reference>
<dbReference type="Pfam" id="PF00514">
    <property type="entry name" value="Arm"/>
    <property type="match status" value="1"/>
</dbReference>
<dbReference type="OrthoDB" id="29145at2759"/>
<evidence type="ECO:0000256" key="3">
    <source>
        <dbReference type="ARBA" id="ARBA00022927"/>
    </source>
</evidence>
<dbReference type="InterPro" id="IPR000225">
    <property type="entry name" value="Armadillo"/>
</dbReference>
<evidence type="ECO:0000313" key="6">
    <source>
        <dbReference type="Proteomes" id="UP000268093"/>
    </source>
</evidence>
<comment type="similarity">
    <text evidence="1">Belongs to the importin alpha family.</text>
</comment>
<organism evidence="5 6">
    <name type="scientific">Jimgerdemannia flammicorona</name>
    <dbReference type="NCBI Taxonomy" id="994334"/>
    <lineage>
        <taxon>Eukaryota</taxon>
        <taxon>Fungi</taxon>
        <taxon>Fungi incertae sedis</taxon>
        <taxon>Mucoromycota</taxon>
        <taxon>Mucoromycotina</taxon>
        <taxon>Endogonomycetes</taxon>
        <taxon>Endogonales</taxon>
        <taxon>Endogonaceae</taxon>
        <taxon>Jimgerdemannia</taxon>
    </lineage>
</organism>
<feature type="region of interest" description="Disordered" evidence="4">
    <location>
        <begin position="1"/>
        <end position="53"/>
    </location>
</feature>
<evidence type="ECO:0000256" key="2">
    <source>
        <dbReference type="ARBA" id="ARBA00022448"/>
    </source>
</evidence>
<evidence type="ECO:0000256" key="1">
    <source>
        <dbReference type="ARBA" id="ARBA00010394"/>
    </source>
</evidence>
<dbReference type="SMART" id="SM00185">
    <property type="entry name" value="ARM"/>
    <property type="match status" value="3"/>
</dbReference>
<gene>
    <name evidence="5" type="ORF">BC936DRAFT_141248</name>
</gene>
<dbReference type="Proteomes" id="UP000268093">
    <property type="component" value="Unassembled WGS sequence"/>
</dbReference>
<dbReference type="PANTHER" id="PTHR23316">
    <property type="entry name" value="IMPORTIN ALPHA"/>
    <property type="match status" value="1"/>
</dbReference>
<keyword evidence="6" id="KW-1185">Reference proteome</keyword>
<evidence type="ECO:0000313" key="5">
    <source>
        <dbReference type="EMBL" id="RUO96926.1"/>
    </source>
</evidence>
<sequence length="582" mass="64201">MISPSILTPNLRTHISTKRTHGPHRIPQTAPARNIHASKPHPTASLPRPTDSNQTRITDILQLDVLERLKAFLMASEAAQLQYETAWVVTNIAAGNTPQTQAIVDAGFIDTLLLSLGTKGALSLKTQVAWALSNIAGESSALREHLMHQNALGAVVEVLNNVRHNVAAAQDSSQVDQMATIRARGIYADVRVLVWTVANMCRGGFKAKEMWWLYIPAFETLTEMLLLEDIEICTDACWGLSRILSNMHKVDEFLDHLKFSPRLCPRLVECCCSNNINLQTPALRTIINIASGPNQHISTLLEAHPFPTLILFLDNQNSPGLRRDALLTIANIAAGDEKHVACVLDFPGLMDRVEEMVSVVGSEPEGEDIDDEDLGMGTSRRRYRRGRHDDGDEEEEWKVVQEAVWIVSNVTSLGSVQKVGELLHTHPLLPRRLTYLIQHQQTPTMTLIKALDAITNIISRTQPPHLPEFVHLGALETAMLIGKRGGRGSLGVVERCEALVEKSMQVTGGDVTQLVDGMNGNVSIEMVPRRLSLLQQQEQRRALAEKEARRRSAGTSLGGELDGDVMWVEEAVGRMSILGKEG</sequence>
<feature type="compositionally biased region" description="Polar residues" evidence="4">
    <location>
        <begin position="1"/>
        <end position="14"/>
    </location>
</feature>
<dbReference type="AlphaFoldDB" id="A0A433A2L4"/>
<dbReference type="InterPro" id="IPR016024">
    <property type="entry name" value="ARM-type_fold"/>
</dbReference>
<protein>
    <submittedName>
        <fullName evidence="5">Armadillo-type protein</fullName>
    </submittedName>
</protein>
<dbReference type="Gene3D" id="1.25.10.10">
    <property type="entry name" value="Leucine-rich Repeat Variant"/>
    <property type="match status" value="1"/>
</dbReference>